<dbReference type="Proteomes" id="UP000737402">
    <property type="component" value="Unassembled WGS sequence"/>
</dbReference>
<accession>A0ABS2NW24</accession>
<dbReference type="RefSeq" id="WP_204413147.1">
    <property type="nucleotide sequence ID" value="NZ_JAFBED010000001.1"/>
</dbReference>
<keyword evidence="1" id="KW-0472">Membrane</keyword>
<feature type="transmembrane region" description="Helical" evidence="1">
    <location>
        <begin position="18"/>
        <end position="34"/>
    </location>
</feature>
<organism evidence="2 3">
    <name type="scientific">Sutcliffiella tianshenii</name>
    <dbReference type="NCBI Taxonomy" id="1463404"/>
    <lineage>
        <taxon>Bacteria</taxon>
        <taxon>Bacillati</taxon>
        <taxon>Bacillota</taxon>
        <taxon>Bacilli</taxon>
        <taxon>Bacillales</taxon>
        <taxon>Bacillaceae</taxon>
        <taxon>Sutcliffiella</taxon>
    </lineage>
</organism>
<keyword evidence="3" id="KW-1185">Reference proteome</keyword>
<reference evidence="2 3" key="1">
    <citation type="submission" date="2021-01" db="EMBL/GenBank/DDBJ databases">
        <title>Genomic Encyclopedia of Type Strains, Phase IV (KMG-IV): sequencing the most valuable type-strain genomes for metagenomic binning, comparative biology and taxonomic classification.</title>
        <authorList>
            <person name="Goeker M."/>
        </authorList>
    </citation>
    <scope>NUCLEOTIDE SEQUENCE [LARGE SCALE GENOMIC DNA]</scope>
    <source>
        <strain evidence="2 3">DSM 25879</strain>
    </source>
</reference>
<feature type="transmembrane region" description="Helical" evidence="1">
    <location>
        <begin position="111"/>
        <end position="135"/>
    </location>
</feature>
<feature type="transmembrane region" description="Helical" evidence="1">
    <location>
        <begin position="41"/>
        <end position="62"/>
    </location>
</feature>
<gene>
    <name evidence="2" type="ORF">JOC95_000570</name>
</gene>
<proteinExistence type="predicted"/>
<name>A0ABS2NW24_9BACI</name>
<dbReference type="EMBL" id="JAFBED010000001">
    <property type="protein sequence ID" value="MBM7618728.1"/>
    <property type="molecule type" value="Genomic_DNA"/>
</dbReference>
<sequence length="170" mass="20166">MNLFAIVQYDQSFNSNEWFILASLVAGYTLILILPKRYPPAYTLLFLFIGINSGIVFDHTISIPPFDFYDVNDSSKFEIYDFLSYIMYGPFGYLFFYLYDYLKLKGYFTFLYIIMWSIIAMFVEGLATYLGVFHYKNGYQFVYSFPFYFYIQSLTLTLFIILMKKAPPNK</sequence>
<evidence type="ECO:0000313" key="2">
    <source>
        <dbReference type="EMBL" id="MBM7618728.1"/>
    </source>
</evidence>
<keyword evidence="1" id="KW-0812">Transmembrane</keyword>
<keyword evidence="1" id="KW-1133">Transmembrane helix</keyword>
<evidence type="ECO:0000313" key="3">
    <source>
        <dbReference type="Proteomes" id="UP000737402"/>
    </source>
</evidence>
<evidence type="ECO:0008006" key="4">
    <source>
        <dbReference type="Google" id="ProtNLM"/>
    </source>
</evidence>
<feature type="transmembrane region" description="Helical" evidence="1">
    <location>
        <begin position="82"/>
        <end position="99"/>
    </location>
</feature>
<protein>
    <recommendedName>
        <fullName evidence="4">EXPERA domain-containing protein</fullName>
    </recommendedName>
</protein>
<comment type="caution">
    <text evidence="2">The sequence shown here is derived from an EMBL/GenBank/DDBJ whole genome shotgun (WGS) entry which is preliminary data.</text>
</comment>
<evidence type="ECO:0000256" key="1">
    <source>
        <dbReference type="SAM" id="Phobius"/>
    </source>
</evidence>
<feature type="transmembrane region" description="Helical" evidence="1">
    <location>
        <begin position="141"/>
        <end position="162"/>
    </location>
</feature>